<dbReference type="SUPFAM" id="SSF51679">
    <property type="entry name" value="Bacterial luciferase-like"/>
    <property type="match status" value="1"/>
</dbReference>
<keyword evidence="3" id="KW-0560">Oxidoreductase</keyword>
<accession>A0A0U0W395</accession>
<keyword evidence="4" id="KW-0503">Monooxygenase</keyword>
<evidence type="ECO:0000256" key="4">
    <source>
        <dbReference type="ARBA" id="ARBA00023033"/>
    </source>
</evidence>
<evidence type="ECO:0000313" key="8">
    <source>
        <dbReference type="EMBL" id="CPR01617.1"/>
    </source>
</evidence>
<dbReference type="InterPro" id="IPR011251">
    <property type="entry name" value="Luciferase-like_dom"/>
</dbReference>
<evidence type="ECO:0000313" key="9">
    <source>
        <dbReference type="Proteomes" id="UP000198875"/>
    </source>
</evidence>
<feature type="binding site" evidence="6">
    <location>
        <position position="58"/>
    </location>
    <ligand>
        <name>FMN</name>
        <dbReference type="ChEBI" id="CHEBI:58210"/>
    </ligand>
</feature>
<dbReference type="AlphaFoldDB" id="A0A0U0W395"/>
<evidence type="ECO:0000259" key="7">
    <source>
        <dbReference type="Pfam" id="PF00296"/>
    </source>
</evidence>
<dbReference type="PANTHER" id="PTHR30011:SF16">
    <property type="entry name" value="C2H2 FINGER DOMAIN TRANSCRIPTION FACTOR (EUROFUNG)-RELATED"/>
    <property type="match status" value="1"/>
</dbReference>
<keyword evidence="2 6" id="KW-0288">FMN</keyword>
<evidence type="ECO:0000256" key="2">
    <source>
        <dbReference type="ARBA" id="ARBA00022643"/>
    </source>
</evidence>
<evidence type="ECO:0000256" key="5">
    <source>
        <dbReference type="ARBA" id="ARBA00033748"/>
    </source>
</evidence>
<keyword evidence="1 6" id="KW-0285">Flavoprotein</keyword>
<dbReference type="Gene3D" id="3.20.20.30">
    <property type="entry name" value="Luciferase-like domain"/>
    <property type="match status" value="1"/>
</dbReference>
<dbReference type="GO" id="GO:0004497">
    <property type="term" value="F:monooxygenase activity"/>
    <property type="evidence" value="ECO:0007669"/>
    <property type="project" value="UniProtKB-KW"/>
</dbReference>
<proteinExistence type="inferred from homology"/>
<reference evidence="8 9" key="1">
    <citation type="submission" date="2015-03" db="EMBL/GenBank/DDBJ databases">
        <authorList>
            <person name="Murphy D."/>
        </authorList>
    </citation>
    <scope>NUCLEOTIDE SEQUENCE [LARGE SCALE GENOMIC DNA]</scope>
    <source>
        <strain evidence="8 9">DSM 44277</strain>
    </source>
</reference>
<evidence type="ECO:0000256" key="1">
    <source>
        <dbReference type="ARBA" id="ARBA00022630"/>
    </source>
</evidence>
<evidence type="ECO:0000256" key="3">
    <source>
        <dbReference type="ARBA" id="ARBA00023002"/>
    </source>
</evidence>
<dbReference type="InterPro" id="IPR051260">
    <property type="entry name" value="Diverse_substr_monoxygenases"/>
</dbReference>
<dbReference type="Pfam" id="PF00296">
    <property type="entry name" value="Bac_luciferase"/>
    <property type="match status" value="1"/>
</dbReference>
<dbReference type="OrthoDB" id="4437611at2"/>
<dbReference type="GO" id="GO:0016705">
    <property type="term" value="F:oxidoreductase activity, acting on paired donors, with incorporation or reduction of molecular oxygen"/>
    <property type="evidence" value="ECO:0007669"/>
    <property type="project" value="InterPro"/>
</dbReference>
<dbReference type="RefSeq" id="WP_085183474.1">
    <property type="nucleotide sequence ID" value="NZ_CSTD01000001.1"/>
</dbReference>
<dbReference type="InterPro" id="IPR016215">
    <property type="entry name" value="NTA_MOA"/>
</dbReference>
<gene>
    <name evidence="8" type="ORF">BN971_00100</name>
</gene>
<dbReference type="EMBL" id="CSTD01000001">
    <property type="protein sequence ID" value="CPR01617.1"/>
    <property type="molecule type" value="Genomic_DNA"/>
</dbReference>
<comment type="similarity">
    <text evidence="5">Belongs to the NtaA/SnaA/DszA monooxygenase family.</text>
</comment>
<feature type="domain" description="Luciferase-like" evidence="7">
    <location>
        <begin position="30"/>
        <end position="275"/>
    </location>
</feature>
<name>A0A0U0W395_MYCBE</name>
<dbReference type="PIRSF" id="PIRSF000337">
    <property type="entry name" value="NTA_MOA"/>
    <property type="match status" value="1"/>
</dbReference>
<dbReference type="Proteomes" id="UP000198875">
    <property type="component" value="Unassembled WGS sequence"/>
</dbReference>
<dbReference type="PANTHER" id="PTHR30011">
    <property type="entry name" value="ALKANESULFONATE MONOOXYGENASE-RELATED"/>
    <property type="match status" value="1"/>
</dbReference>
<dbReference type="InterPro" id="IPR036661">
    <property type="entry name" value="Luciferase-like_sf"/>
</dbReference>
<protein>
    <submittedName>
        <fullName evidence="8">Fmnh2-utilizing oxygenase</fullName>
    </submittedName>
</protein>
<evidence type="ECO:0000256" key="6">
    <source>
        <dbReference type="PIRSR" id="PIRSR000337-1"/>
    </source>
</evidence>
<sequence length="373" mass="40510">MTELRLAVALDGYGWHPHAWRYAFAHNAARGEQLSGRYWAALAATAERGLLDFLTIDDTLDVQPGRRPQISPRRLAGRADAVLLAARIAPVTEHIGLVPVATVTHTEPFHVSKAIATLDHISHGRAGWQVRVSNTAHEAALFGRGPGPEGEELFSEAADAVEVVRRLWDSWEDDAVIRDVATGRYIDRDKLHYIDFTGKHFSVKGPSITPRPPQGQPVVTALAHAPRIYRFAAASADVVFVTPRDEESLRRILAEVGEARRTSGRALKVYADLVVSLVGHRLAPAASISSDAHVFAGSARDLAALLFAWQDAGVDGVRLRPAVNAVDLPAIVDDLVPLLQRAGRFRTGYRDGESLRERLGLAAAPNRYAAAPS</sequence>
<organism evidence="8 9">
    <name type="scientific">Mycobacterium bohemicum DSM 44277</name>
    <dbReference type="NCBI Taxonomy" id="1236609"/>
    <lineage>
        <taxon>Bacteria</taxon>
        <taxon>Bacillati</taxon>
        <taxon>Actinomycetota</taxon>
        <taxon>Actinomycetes</taxon>
        <taxon>Mycobacteriales</taxon>
        <taxon>Mycobacteriaceae</taxon>
        <taxon>Mycobacterium</taxon>
    </lineage>
</organism>